<evidence type="ECO:0008006" key="14">
    <source>
        <dbReference type="Google" id="ProtNLM"/>
    </source>
</evidence>
<dbReference type="SUPFAM" id="SSF51126">
    <property type="entry name" value="Pectin lyase-like"/>
    <property type="match status" value="1"/>
</dbReference>
<dbReference type="InterPro" id="IPR041542">
    <property type="entry name" value="GH43_C2"/>
</dbReference>
<reference evidence="12 13" key="1">
    <citation type="submission" date="2018-01" db="EMBL/GenBank/DDBJ databases">
        <title>Arthrobacter sp. nov., from glaciers in China.</title>
        <authorList>
            <person name="Liu Q."/>
            <person name="Xin Y.-H."/>
        </authorList>
    </citation>
    <scope>NUCLEOTIDE SEQUENCE [LARGE SCALE GENOMIC DNA]</scope>
    <source>
        <strain evidence="12 13">HLT2-12-2</strain>
    </source>
</reference>
<feature type="transmembrane region" description="Helical" evidence="7">
    <location>
        <begin position="21"/>
        <end position="46"/>
    </location>
</feature>
<feature type="region of interest" description="Disordered" evidence="6">
    <location>
        <begin position="1039"/>
        <end position="1093"/>
    </location>
</feature>
<feature type="compositionally biased region" description="Low complexity" evidence="6">
    <location>
        <begin position="1066"/>
        <end position="1088"/>
    </location>
</feature>
<dbReference type="CDD" id="cd12087">
    <property type="entry name" value="TM_EGFR-like"/>
    <property type="match status" value="1"/>
</dbReference>
<organism evidence="12 13">
    <name type="scientific">Arthrobacter glacialis</name>
    <dbReference type="NCBI Taxonomy" id="1664"/>
    <lineage>
        <taxon>Bacteria</taxon>
        <taxon>Bacillati</taxon>
        <taxon>Actinomycetota</taxon>
        <taxon>Actinomycetes</taxon>
        <taxon>Micrococcales</taxon>
        <taxon>Micrococcaceae</taxon>
        <taxon>Arthrobacter</taxon>
    </lineage>
</organism>
<feature type="domain" description="GLAA-B beta-barrel" evidence="11">
    <location>
        <begin position="439"/>
        <end position="511"/>
    </location>
</feature>
<dbReference type="Pfam" id="PF12708">
    <property type="entry name" value="Pect-lyase_RHGA_epim"/>
    <property type="match status" value="1"/>
</dbReference>
<dbReference type="Gene3D" id="2.60.120.200">
    <property type="match status" value="1"/>
</dbReference>
<evidence type="ECO:0000313" key="13">
    <source>
        <dbReference type="Proteomes" id="UP000237061"/>
    </source>
</evidence>
<feature type="domain" description="Beta-xylosidase C-terminal Concanavalin A-like" evidence="10">
    <location>
        <begin position="729"/>
        <end position="874"/>
    </location>
</feature>
<keyword evidence="3" id="KW-0677">Repeat</keyword>
<evidence type="ECO:0000256" key="3">
    <source>
        <dbReference type="ARBA" id="ARBA00022737"/>
    </source>
</evidence>
<evidence type="ECO:0000256" key="5">
    <source>
        <dbReference type="ARBA" id="ARBA00023295"/>
    </source>
</evidence>
<dbReference type="InterPro" id="IPR006626">
    <property type="entry name" value="PbH1"/>
</dbReference>
<proteinExistence type="predicted"/>
<dbReference type="InterPro" id="IPR024535">
    <property type="entry name" value="RHGA/B-epi-like_pectate_lyase"/>
</dbReference>
<accession>A0A2S3ZUR7</accession>
<dbReference type="Pfam" id="PF23764">
    <property type="entry name" value="Beta-barrel_GLAA-B_II"/>
    <property type="match status" value="1"/>
</dbReference>
<dbReference type="InterPro" id="IPR012334">
    <property type="entry name" value="Pectin_lyas_fold"/>
</dbReference>
<keyword evidence="5" id="KW-0326">Glycosidase</keyword>
<gene>
    <name evidence="12" type="ORF">CVS27_12570</name>
</gene>
<keyword evidence="7" id="KW-1133">Transmembrane helix</keyword>
<comment type="caution">
    <text evidence="12">The sequence shown here is derived from an EMBL/GenBank/DDBJ whole genome shotgun (WGS) entry which is preliminary data.</text>
</comment>
<evidence type="ECO:0000259" key="10">
    <source>
        <dbReference type="Pfam" id="PF17851"/>
    </source>
</evidence>
<dbReference type="GO" id="GO:0004557">
    <property type="term" value="F:alpha-galactosidase activity"/>
    <property type="evidence" value="ECO:0007669"/>
    <property type="project" value="UniProtKB-EC"/>
</dbReference>
<dbReference type="InterPro" id="IPR056441">
    <property type="entry name" value="Beta-barrel_GLAA-B_II"/>
</dbReference>
<evidence type="ECO:0000256" key="7">
    <source>
        <dbReference type="SAM" id="Phobius"/>
    </source>
</evidence>
<dbReference type="InterPro" id="IPR011050">
    <property type="entry name" value="Pectin_lyase_fold/virulence"/>
</dbReference>
<dbReference type="SUPFAM" id="SSF49899">
    <property type="entry name" value="Concanavalin A-like lectins/glucanases"/>
    <property type="match status" value="1"/>
</dbReference>
<name>A0A2S3ZUR7_ARTGL</name>
<evidence type="ECO:0000256" key="4">
    <source>
        <dbReference type="ARBA" id="ARBA00022801"/>
    </source>
</evidence>
<evidence type="ECO:0000256" key="6">
    <source>
        <dbReference type="SAM" id="MobiDB-lite"/>
    </source>
</evidence>
<dbReference type="SMART" id="SM00710">
    <property type="entry name" value="PbH1"/>
    <property type="match status" value="5"/>
</dbReference>
<dbReference type="Proteomes" id="UP000237061">
    <property type="component" value="Unassembled WGS sequence"/>
</dbReference>
<keyword evidence="7" id="KW-0472">Membrane</keyword>
<keyword evidence="4" id="KW-0378">Hydrolase</keyword>
<feature type="compositionally biased region" description="Pro residues" evidence="6">
    <location>
        <begin position="1055"/>
        <end position="1065"/>
    </location>
</feature>
<evidence type="ECO:0000313" key="12">
    <source>
        <dbReference type="EMBL" id="POH72996.1"/>
    </source>
</evidence>
<evidence type="ECO:0000256" key="2">
    <source>
        <dbReference type="ARBA" id="ARBA00001271"/>
    </source>
</evidence>
<sequence length="1234" mass="127137">MLSMTKYGCEPGHSTVTPARLRGWGAGVIVFGLGAALAAGAMPAIANEVNAPTVATPWAAGTALPATGLSSQTVGFHANQPVALDQAALPKHAANRVIVDVTTFGADPTGVKDSAKAVNDAILHAKSLHKPTTILFPCGVYSMYPENAPKRELYVSNTVGADPNYKTKSIGLLIEDMEDVIVEGMGSQLTFHGSQTEFANIRSTDVTIQNLDTDWYAAGTLDLPVVGSGVADGFGYRDIQVPVGVNVAINGATATFNGENSPATGLPYWTHAPSGATGGHNQTRDLATGQTLRTGVQLWNNSRAVTDLGNGVYRVSYNNAADPGGTGKAYEIRKTTRDTPGGLIWESQRTALKNMKLHYLHGFGIVGQFSKDVALDAITLRTDFGTGRQTAAFADFIQMSGIAGKVQITNSLFDNPHDDPINIHGTYVEVKAVDRAAKTVTLQYMHNETAGFPQFYAGDELRFVKKATMLPEGATTFKVASVDGPTGKDSTKNLTQMTVTLDGELPTNLAASQFVAENLTYTPEVYIAGNTFQSVPTRGILVTTPREVLIERNVFDQMGMASIYISADAASWYESSGVDNVNIRNNVFDRPSTGSATIFVDPTNSQSEAGKAVHHGINIAGNRFSVLPGGQLVSAKSVSGLDFTANTVNHYAPTNPVSVSSSKALFNFSSSADIDIAGNTYEKGFNLRANTSGMDAAEVRGTPDAIVNNGDNITPLGNPASPLATGMGWVREDVSKWTAVDKNTVTLKAGSSGLWATQNAAVNILRQNAPLVGDATMVVKMSGATASQYEEAGLILYSDDDNYVALQRKHANGSPVLALVTETGGSPNENTKVAAPAAADVWLKLVRAGNQYTASYSTDNVTFTTIGTVTNATVTNGKTGILAVGASSANAPFTFTDLLVNTVAQPFFEQVNAPEPAKLVAGLAAPVWTGVQFAAPSSPLAALASVPAATKSVSTKFTAADASTGLQVQFNDKVATAGSGGAYTFNLMPGANVVQVQTMGSDGVSSQTYRWVISRQGALNKPGANLVCAPVVVPTTPPATVPPTTAPPTTVAPTTAPPTLPPVTTAPPTTTSPSVTPPATTAPATVAPSGSVDAETVSAGGELTVTGKNFKPGTTATFTLHSNPVVLGTAVVAADGTVSLTATVPANALAGAHTVVITGTGINGEAAKVSIAVTVAGGTATGEATTAAATTAAAAADDLASTGASGSVVGGLAVALVLGGLVLFWTTRRRAANH</sequence>
<dbReference type="InterPro" id="IPR013320">
    <property type="entry name" value="ConA-like_dom_sf"/>
</dbReference>
<dbReference type="Gene3D" id="2.160.20.10">
    <property type="entry name" value="Single-stranded right-handed beta-helix, Pectin lyase-like"/>
    <property type="match status" value="2"/>
</dbReference>
<evidence type="ECO:0000259" key="8">
    <source>
        <dbReference type="Pfam" id="PF12708"/>
    </source>
</evidence>
<feature type="domain" description="Rhamnogalacturonase A/B/Epimerase-like pectate lyase" evidence="8">
    <location>
        <begin position="99"/>
        <end position="143"/>
    </location>
</feature>
<dbReference type="InterPro" id="IPR025883">
    <property type="entry name" value="Cadherin-like_domain"/>
</dbReference>
<feature type="domain" description="Cadherin-like beta-sandwich-like" evidence="9">
    <location>
        <begin position="944"/>
        <end position="1015"/>
    </location>
</feature>
<dbReference type="Pfam" id="PF17851">
    <property type="entry name" value="GH43_C2"/>
    <property type="match status" value="1"/>
</dbReference>
<comment type="catalytic activity">
    <reaction evidence="2">
        <text>Hydrolysis of terminal, non-reducing branched (1-&gt;3)-alpha-D-galactosidic residues, producing free D-galactose.</text>
        <dbReference type="EC" id="3.2.1.n1"/>
    </reaction>
</comment>
<evidence type="ECO:0000259" key="11">
    <source>
        <dbReference type="Pfam" id="PF23764"/>
    </source>
</evidence>
<feature type="transmembrane region" description="Helical" evidence="7">
    <location>
        <begin position="1208"/>
        <end position="1226"/>
    </location>
</feature>
<evidence type="ECO:0000259" key="9">
    <source>
        <dbReference type="Pfam" id="PF12733"/>
    </source>
</evidence>
<evidence type="ECO:0000256" key="1">
    <source>
        <dbReference type="ARBA" id="ARBA00001255"/>
    </source>
</evidence>
<dbReference type="EMBL" id="PPXC01000009">
    <property type="protein sequence ID" value="POH72996.1"/>
    <property type="molecule type" value="Genomic_DNA"/>
</dbReference>
<comment type="catalytic activity">
    <reaction evidence="1">
        <text>Hydrolysis of terminal, non-reducing alpha-D-galactose residues in alpha-D-galactosides, including galactose oligosaccharides, galactomannans and galactolipids.</text>
        <dbReference type="EC" id="3.2.1.22"/>
    </reaction>
</comment>
<dbReference type="AlphaFoldDB" id="A0A2S3ZUR7"/>
<dbReference type="Pfam" id="PF12733">
    <property type="entry name" value="Cadherin-like"/>
    <property type="match status" value="1"/>
</dbReference>
<keyword evidence="7" id="KW-0812">Transmembrane</keyword>
<keyword evidence="13" id="KW-1185">Reference proteome</keyword>
<protein>
    <recommendedName>
        <fullName evidence="14">DUF1349 domain-containing protein</fullName>
    </recommendedName>
</protein>